<evidence type="ECO:0000313" key="2">
    <source>
        <dbReference type="EMBL" id="CAG9789863.1"/>
    </source>
</evidence>
<protein>
    <submittedName>
        <fullName evidence="2">Uncharacterized protein</fullName>
    </submittedName>
</protein>
<proteinExistence type="predicted"/>
<feature type="region of interest" description="Disordered" evidence="1">
    <location>
        <begin position="558"/>
        <end position="580"/>
    </location>
</feature>
<name>A0A9N9WFM5_9NEOP</name>
<accession>A0A9N9WFM5</accession>
<feature type="region of interest" description="Disordered" evidence="1">
    <location>
        <begin position="288"/>
        <end position="308"/>
    </location>
</feature>
<gene>
    <name evidence="2" type="ORF">DIATSA_LOCUS7568</name>
</gene>
<dbReference type="EMBL" id="OU893351">
    <property type="protein sequence ID" value="CAG9789863.1"/>
    <property type="molecule type" value="Genomic_DNA"/>
</dbReference>
<feature type="compositionally biased region" description="Basic and acidic residues" evidence="1">
    <location>
        <begin position="562"/>
        <end position="572"/>
    </location>
</feature>
<evidence type="ECO:0000313" key="3">
    <source>
        <dbReference type="Proteomes" id="UP001153714"/>
    </source>
</evidence>
<reference evidence="2" key="1">
    <citation type="submission" date="2021-12" db="EMBL/GenBank/DDBJ databases">
        <authorList>
            <person name="King R."/>
        </authorList>
    </citation>
    <scope>NUCLEOTIDE SEQUENCE</scope>
</reference>
<reference evidence="2" key="2">
    <citation type="submission" date="2022-10" db="EMBL/GenBank/DDBJ databases">
        <authorList>
            <consortium name="ENA_rothamsted_submissions"/>
            <consortium name="culmorum"/>
            <person name="King R."/>
        </authorList>
    </citation>
    <scope>NUCLEOTIDE SEQUENCE</scope>
</reference>
<organism evidence="2 3">
    <name type="scientific">Diatraea saccharalis</name>
    <name type="common">sugarcane borer</name>
    <dbReference type="NCBI Taxonomy" id="40085"/>
    <lineage>
        <taxon>Eukaryota</taxon>
        <taxon>Metazoa</taxon>
        <taxon>Ecdysozoa</taxon>
        <taxon>Arthropoda</taxon>
        <taxon>Hexapoda</taxon>
        <taxon>Insecta</taxon>
        <taxon>Pterygota</taxon>
        <taxon>Neoptera</taxon>
        <taxon>Endopterygota</taxon>
        <taxon>Lepidoptera</taxon>
        <taxon>Glossata</taxon>
        <taxon>Ditrysia</taxon>
        <taxon>Pyraloidea</taxon>
        <taxon>Crambidae</taxon>
        <taxon>Crambinae</taxon>
        <taxon>Diatraea</taxon>
    </lineage>
</organism>
<dbReference type="Proteomes" id="UP001153714">
    <property type="component" value="Chromosome 20"/>
</dbReference>
<sequence>MTEPETKQRFFYKEPENVESTVPGEQKLRESIETSELAIAGPIKGEHDKTHDAGNYVLTPVVTVTRNEASYTKGDLKLHKEIKNGVFVTTKPSAYPEIKSDVPKQPQAIRRMGDNKDVDAKKTRIPKLRFRQAVNRVRKEMRSSDGEKVPPYQRRSSIPRLKRVLSIEKEKSNNKEPSPVEDEFDKIYDEAVTVPVSLDENILNTEIDDPVKIEHSFEEIIHAYDENVIPSKDVEKPKHSKIPMLKRKSQHEIEVPKSYGKINNNNIPAERLKVQDVINRYSKIHNEETKPNNRIPTRTHIPKLSKDSNNCVENKNNYIVEEISSPMIYNVKEMDVSNSPIQHVITNSTPNVSYNTIDFFEEKAPIYNEIVELLPVREISEVEIKSEQENASIKPVKVASIKEFNMVTENLMKNTGYSIEYNMKDEEEDTERINISNVTNTFDNSVNTCDEVKEEIIVEQINLDYDKHDDDNLDEDILIKGKVSKMIRQLSSNLEHKDVKPILDEDVPKPKSVLTKIAMFEQSSPSSTFPKTQTENKTPISSVVRIDEENVHKPHIVNGKLKTPDENNENHNKNPNSTMYEENNNIVHNIICEEFNVPPLTVVDKILETEDIIFENQPVQNKFLLNEATIQNEQYFPNNLIQHHKDEIELEAAETYRIEYAHPVNSIESIPIENDSKLNQIRILDNKEDVVYVNYESNKIENSETKKYNNGLYKSHNELDSYNTEPQLLEYEGLSSKNIDSKNTNVDFKRLRTTSEHIRKEKVKSVADLELGDAVKGKVHELIYRMNSNERLNVEKKEVISAKERPRKKSVSEKIALFEGKLAVAKITSETKSPPKRSTKPQQPGPIVLQDDEVEVKIAELKAAKIKYGCTQVNKTVVLANSEEMPAIAVGTALGVIRNSSNMTN</sequence>
<keyword evidence="3" id="KW-1185">Reference proteome</keyword>
<dbReference type="AlphaFoldDB" id="A0A9N9WFM5"/>
<evidence type="ECO:0000256" key="1">
    <source>
        <dbReference type="SAM" id="MobiDB-lite"/>
    </source>
</evidence>
<dbReference type="OrthoDB" id="416253at2759"/>
<feature type="region of interest" description="Disordered" evidence="1">
    <location>
        <begin position="828"/>
        <end position="848"/>
    </location>
</feature>